<proteinExistence type="inferred from homology"/>
<dbReference type="EMBL" id="JABCKV010000128">
    <property type="protein sequence ID" value="KAG5643206.1"/>
    <property type="molecule type" value="Genomic_DNA"/>
</dbReference>
<dbReference type="OrthoDB" id="10255969at2759"/>
<evidence type="ECO:0000259" key="3">
    <source>
        <dbReference type="PROSITE" id="PS50893"/>
    </source>
</evidence>
<evidence type="ECO:0000313" key="4">
    <source>
        <dbReference type="EMBL" id="KAG5643206.1"/>
    </source>
</evidence>
<comment type="caution">
    <text evidence="4">The sequence shown here is derived from an EMBL/GenBank/DDBJ whole genome shotgun (WGS) entry which is preliminary data.</text>
</comment>
<dbReference type="InterPro" id="IPR027417">
    <property type="entry name" value="P-loop_NTPase"/>
</dbReference>
<dbReference type="CDD" id="cd00267">
    <property type="entry name" value="ABC_ATPase"/>
    <property type="match status" value="1"/>
</dbReference>
<dbReference type="PANTHER" id="PTHR43117:SF4">
    <property type="entry name" value="OSMOPROTECTANT IMPORT ATP-BINDING PROTEIN OSMV"/>
    <property type="match status" value="1"/>
</dbReference>
<evidence type="ECO:0000256" key="2">
    <source>
        <dbReference type="ARBA" id="ARBA00022448"/>
    </source>
</evidence>
<keyword evidence="2" id="KW-0813">Transport</keyword>
<gene>
    <name evidence="4" type="ORF">DXG03_001370</name>
</gene>
<name>A0A9P7G510_9AGAR</name>
<dbReference type="PANTHER" id="PTHR43117">
    <property type="entry name" value="OSMOPROTECTANT IMPORT ATP-BINDING PROTEIN OSMV"/>
    <property type="match status" value="1"/>
</dbReference>
<dbReference type="Pfam" id="PF00005">
    <property type="entry name" value="ABC_tran"/>
    <property type="match status" value="2"/>
</dbReference>
<dbReference type="SUPFAM" id="SSF52540">
    <property type="entry name" value="P-loop containing nucleoside triphosphate hydrolases"/>
    <property type="match status" value="2"/>
</dbReference>
<dbReference type="InterPro" id="IPR003439">
    <property type="entry name" value="ABC_transporter-like_ATP-bd"/>
</dbReference>
<organism evidence="4 5">
    <name type="scientific">Asterophora parasitica</name>
    <dbReference type="NCBI Taxonomy" id="117018"/>
    <lineage>
        <taxon>Eukaryota</taxon>
        <taxon>Fungi</taxon>
        <taxon>Dikarya</taxon>
        <taxon>Basidiomycota</taxon>
        <taxon>Agaricomycotina</taxon>
        <taxon>Agaricomycetes</taxon>
        <taxon>Agaricomycetidae</taxon>
        <taxon>Agaricales</taxon>
        <taxon>Tricholomatineae</taxon>
        <taxon>Lyophyllaceae</taxon>
        <taxon>Asterophora</taxon>
    </lineage>
</organism>
<feature type="non-terminal residue" evidence="4">
    <location>
        <position position="439"/>
    </location>
</feature>
<dbReference type="GO" id="GO:0005524">
    <property type="term" value="F:ATP binding"/>
    <property type="evidence" value="ECO:0007669"/>
    <property type="project" value="InterPro"/>
</dbReference>
<evidence type="ECO:0000313" key="5">
    <source>
        <dbReference type="Proteomes" id="UP000775547"/>
    </source>
</evidence>
<dbReference type="AlphaFoldDB" id="A0A9P7G510"/>
<comment type="similarity">
    <text evidence="1">Belongs to the ABC transporter superfamily.</text>
</comment>
<reference evidence="4" key="2">
    <citation type="submission" date="2021-10" db="EMBL/GenBank/DDBJ databases">
        <title>Phylogenomics reveals ancestral predisposition of the termite-cultivated fungus Termitomyces towards a domesticated lifestyle.</title>
        <authorList>
            <person name="Auxier B."/>
            <person name="Grum-Grzhimaylo A."/>
            <person name="Cardenas M.E."/>
            <person name="Lodge J.D."/>
            <person name="Laessoe T."/>
            <person name="Pedersen O."/>
            <person name="Smith M.E."/>
            <person name="Kuyper T.W."/>
            <person name="Franco-Molano E.A."/>
            <person name="Baroni T.J."/>
            <person name="Aanen D.K."/>
        </authorList>
    </citation>
    <scope>NUCLEOTIDE SEQUENCE</scope>
    <source>
        <strain evidence="4">AP01</strain>
        <tissue evidence="4">Mycelium</tissue>
    </source>
</reference>
<dbReference type="GO" id="GO:0016887">
    <property type="term" value="F:ATP hydrolysis activity"/>
    <property type="evidence" value="ECO:0007669"/>
    <property type="project" value="InterPro"/>
</dbReference>
<protein>
    <recommendedName>
        <fullName evidence="3">ABC transporter domain-containing protein</fullName>
    </recommendedName>
</protein>
<dbReference type="Gene3D" id="3.40.50.300">
    <property type="entry name" value="P-loop containing nucleotide triphosphate hydrolases"/>
    <property type="match status" value="2"/>
</dbReference>
<sequence>FRDLQWTVQENDAWAVIGSGSGEKATLFQTLLGHLRISPAPPPPGGLFPFLSSPSEDPNASARDPYSSIALVSFSHRPRTTGGAFYDFTARYGAVRESDRLTLRQSMFPETVPPEFPALERRDAAQEPRMSELEKQVFEALIARLELSDLLDLPLIALSNGQTRRARIVKAILKKPELLLLDEPLTGLDVQSRPKLLEVLRALHTARAPRVILGLRTQDDVPEWVTHVAFVKGGEVIAGPKEEVLPAVEHISTTSGTGEVLKARPTGELVVDMQNVNVKYGNRAVLKDLNWQIRKGERWHLQGTNALGRTGSGKTTLLSLLTGAHPQSYTQSHLHLAGKPRKSLPTPHLQSLVAQLSPELFDAFPRRAGIRVWDAVSTGFDGGFVPQGSGKEPVVRSEEGLSSEQAAVVITHWEEEVPWTLEEGVRRFKLDGGIGHVME</sequence>
<reference evidence="4" key="1">
    <citation type="submission" date="2020-07" db="EMBL/GenBank/DDBJ databases">
        <authorList>
            <person name="Nieuwenhuis M."/>
            <person name="Van De Peppel L.J.J."/>
        </authorList>
    </citation>
    <scope>NUCLEOTIDE SEQUENCE</scope>
    <source>
        <strain evidence="4">AP01</strain>
        <tissue evidence="4">Mycelium</tissue>
    </source>
</reference>
<keyword evidence="5" id="KW-1185">Reference proteome</keyword>
<accession>A0A9P7G510</accession>
<evidence type="ECO:0000256" key="1">
    <source>
        <dbReference type="ARBA" id="ARBA00005417"/>
    </source>
</evidence>
<dbReference type="PROSITE" id="PS50893">
    <property type="entry name" value="ABC_TRANSPORTER_2"/>
    <property type="match status" value="1"/>
</dbReference>
<dbReference type="Proteomes" id="UP000775547">
    <property type="component" value="Unassembled WGS sequence"/>
</dbReference>
<feature type="domain" description="ABC transporter" evidence="3">
    <location>
        <begin position="8"/>
        <end position="258"/>
    </location>
</feature>